<dbReference type="InterPro" id="IPR007690">
    <property type="entry name" value="T2SS_GspM"/>
</dbReference>
<keyword evidence="3 10" id="KW-0813">Transport</keyword>
<organism evidence="12 13">
    <name type="scientific">Marinobacter litoralis</name>
    <dbReference type="NCBI Taxonomy" id="187981"/>
    <lineage>
        <taxon>Bacteria</taxon>
        <taxon>Pseudomonadati</taxon>
        <taxon>Pseudomonadota</taxon>
        <taxon>Gammaproteobacteria</taxon>
        <taxon>Pseudomonadales</taxon>
        <taxon>Marinobacteraceae</taxon>
        <taxon>Marinobacter</taxon>
    </lineage>
</organism>
<dbReference type="Proteomes" id="UP000265903">
    <property type="component" value="Unassembled WGS sequence"/>
</dbReference>
<evidence type="ECO:0000256" key="4">
    <source>
        <dbReference type="ARBA" id="ARBA00022475"/>
    </source>
</evidence>
<dbReference type="AlphaFoldDB" id="A0A3M2RMI5"/>
<comment type="subcellular location">
    <subcellularLocation>
        <location evidence="1">Cell inner membrane</location>
        <topology evidence="1">Single-pass membrane protein</topology>
    </subcellularLocation>
</comment>
<dbReference type="GO" id="GO:0015628">
    <property type="term" value="P:protein secretion by the type II secretion system"/>
    <property type="evidence" value="ECO:0007669"/>
    <property type="project" value="InterPro"/>
</dbReference>
<dbReference type="GO" id="GO:0015627">
    <property type="term" value="C:type II protein secretion system complex"/>
    <property type="evidence" value="ECO:0007669"/>
    <property type="project" value="InterPro"/>
</dbReference>
<dbReference type="Gene3D" id="3.30.1360.100">
    <property type="entry name" value="General secretion pathway protein M, EpsM"/>
    <property type="match status" value="1"/>
</dbReference>
<keyword evidence="8 11" id="KW-1133">Transmembrane helix</keyword>
<evidence type="ECO:0000256" key="10">
    <source>
        <dbReference type="PIRNR" id="PIRNR006291"/>
    </source>
</evidence>
<dbReference type="SUPFAM" id="SSF103054">
    <property type="entry name" value="General secretion pathway protein M, EpsM"/>
    <property type="match status" value="1"/>
</dbReference>
<comment type="similarity">
    <text evidence="2 10">Belongs to the GSP M family.</text>
</comment>
<keyword evidence="6 11" id="KW-0812">Transmembrane</keyword>
<evidence type="ECO:0000256" key="6">
    <source>
        <dbReference type="ARBA" id="ARBA00022692"/>
    </source>
</evidence>
<evidence type="ECO:0000256" key="8">
    <source>
        <dbReference type="ARBA" id="ARBA00022989"/>
    </source>
</evidence>
<sequence length="177" mass="19448">MFQRLKDHPAIEKMVARYDQLPQRDRQALTVLLIALAIAVLYFAIWRPVSDYRSSAETSRENAGELLAWIQANENTIQRLGSAGSGNSASSATDRPEDGRALMALVTRSAGEAGLSLQRFEPSGNNAIRVWMEDVPYADVAAWLERLDAQHGILIDQAAMDKGNEPGKVSVRLTLAI</sequence>
<dbReference type="OrthoDB" id="6624834at2"/>
<evidence type="ECO:0000313" key="12">
    <source>
        <dbReference type="EMBL" id="RMJ06372.1"/>
    </source>
</evidence>
<keyword evidence="4 10" id="KW-1003">Cell membrane</keyword>
<evidence type="ECO:0000313" key="13">
    <source>
        <dbReference type="Proteomes" id="UP000265903"/>
    </source>
</evidence>
<dbReference type="Pfam" id="PF04612">
    <property type="entry name" value="T2SSM"/>
    <property type="match status" value="1"/>
</dbReference>
<protein>
    <recommendedName>
        <fullName evidence="10">Type II secretion system protein M</fullName>
        <shortName evidence="10">T2SS protein M</shortName>
    </recommendedName>
    <alternativeName>
        <fullName evidence="10">General secretion pathway protein M</fullName>
    </alternativeName>
</protein>
<gene>
    <name evidence="12" type="primary">epsM</name>
    <name evidence="12" type="ORF">DOQ08_01059</name>
</gene>
<reference evidence="12 13" key="1">
    <citation type="submission" date="2018-08" db="EMBL/GenBank/DDBJ databases">
        <title>Whole Genome Sequence of the Moderate Halophilic Marine Bacterium Marinobacter litoralis Sw-45.</title>
        <authorList>
            <person name="Musa H."/>
        </authorList>
    </citation>
    <scope>NUCLEOTIDE SEQUENCE [LARGE SCALE GENOMIC DNA]</scope>
    <source>
        <strain evidence="12 13">Sw-45</strain>
    </source>
</reference>
<dbReference type="GO" id="GO:0005886">
    <property type="term" value="C:plasma membrane"/>
    <property type="evidence" value="ECO:0007669"/>
    <property type="project" value="UniProtKB-SubCell"/>
</dbReference>
<evidence type="ECO:0000256" key="1">
    <source>
        <dbReference type="ARBA" id="ARBA00004377"/>
    </source>
</evidence>
<evidence type="ECO:0000256" key="2">
    <source>
        <dbReference type="ARBA" id="ARBA00010637"/>
    </source>
</evidence>
<evidence type="ECO:0000256" key="5">
    <source>
        <dbReference type="ARBA" id="ARBA00022519"/>
    </source>
</evidence>
<accession>A0A3M2RMI5</accession>
<comment type="function">
    <text evidence="10">Inner membrane component of the type II secretion system required for the energy-dependent secretion of extracellular factors such as proteases and toxins from the periplasm.</text>
</comment>
<proteinExistence type="inferred from homology"/>
<feature type="transmembrane region" description="Helical" evidence="11">
    <location>
        <begin position="27"/>
        <end position="45"/>
    </location>
</feature>
<name>A0A3M2RMI5_9GAMM</name>
<dbReference type="RefSeq" id="WP_114333813.1">
    <property type="nucleotide sequence ID" value="NZ_QMDL01000001.1"/>
</dbReference>
<keyword evidence="5 10" id="KW-0997">Cell inner membrane</keyword>
<keyword evidence="7 10" id="KW-0653">Protein transport</keyword>
<comment type="caution">
    <text evidence="12">The sequence shown here is derived from an EMBL/GenBank/DDBJ whole genome shotgun (WGS) entry which is preliminary data.</text>
</comment>
<evidence type="ECO:0000256" key="3">
    <source>
        <dbReference type="ARBA" id="ARBA00022448"/>
    </source>
</evidence>
<keyword evidence="9 10" id="KW-0472">Membrane</keyword>
<evidence type="ECO:0000256" key="11">
    <source>
        <dbReference type="SAM" id="Phobius"/>
    </source>
</evidence>
<dbReference type="InterPro" id="IPR023229">
    <property type="entry name" value="T2SS_M_periplasmic_sf"/>
</dbReference>
<evidence type="ECO:0000256" key="7">
    <source>
        <dbReference type="ARBA" id="ARBA00022927"/>
    </source>
</evidence>
<dbReference type="PIRSF" id="PIRSF006291">
    <property type="entry name" value="GspM"/>
    <property type="match status" value="1"/>
</dbReference>
<evidence type="ECO:0000256" key="9">
    <source>
        <dbReference type="ARBA" id="ARBA00023136"/>
    </source>
</evidence>
<dbReference type="EMBL" id="QMDL01000001">
    <property type="protein sequence ID" value="RMJ06372.1"/>
    <property type="molecule type" value="Genomic_DNA"/>
</dbReference>
<keyword evidence="13" id="KW-1185">Reference proteome</keyword>